<sequence>MATETKIEESVQKAVSTLTDNQLWTSLGLGALKIVAIMVITYIALRVGRSAIRNVFKARSRSPIKFSERREATLLKLLENVLTYVIYFISLMTILSTLEIDVKGLIAGAGIVGLAVGFGAQNLVRDIITGFFIIFEDQFSVGDYVKIGSAEGTVEEIGLRTTKIKSWTGELHIFPNGNVAEVTNFSVHNSVAVVDVNIAYEENIDKAERVLQELLLTLPQKYEELVNPPELLGIQTLGAPDVMMRIVAETTPMNHWYIARVLRKEVKQCFERNGIEIPLPRMVMYSRNDEDDVQEELQKKQKQVERD</sequence>
<dbReference type="FunFam" id="2.30.30.60:FF:000001">
    <property type="entry name" value="MscS Mechanosensitive ion channel"/>
    <property type="match status" value="1"/>
</dbReference>
<feature type="domain" description="Mechanosensitive ion channel transmembrane helices 2/3" evidence="11">
    <location>
        <begin position="80"/>
        <end position="121"/>
    </location>
</feature>
<dbReference type="Pfam" id="PF21082">
    <property type="entry name" value="MS_channel_3rd"/>
    <property type="match status" value="1"/>
</dbReference>
<reference evidence="13 15" key="3">
    <citation type="submission" date="2019-08" db="EMBL/GenBank/DDBJ databases">
        <title>Bacillus genomes from the desert of Cuatro Cienegas, Coahuila.</title>
        <authorList>
            <person name="Olmedo-Alvarez G."/>
        </authorList>
    </citation>
    <scope>NUCLEOTIDE SEQUENCE [LARGE SCALE GENOMIC DNA]</scope>
    <source>
        <strain evidence="13 15">CH108_3D</strain>
    </source>
</reference>
<dbReference type="Gene3D" id="1.10.287.1260">
    <property type="match status" value="1"/>
</dbReference>
<evidence type="ECO:0000256" key="4">
    <source>
        <dbReference type="ARBA" id="ARBA00022692"/>
    </source>
</evidence>
<keyword evidence="6 8" id="KW-0472">Membrane</keyword>
<feature type="transmembrane region" description="Helical" evidence="8">
    <location>
        <begin position="77"/>
        <end position="98"/>
    </location>
</feature>
<dbReference type="Proteomes" id="UP000322997">
    <property type="component" value="Unassembled WGS sequence"/>
</dbReference>
<evidence type="ECO:0000313" key="12">
    <source>
        <dbReference type="EMBL" id="KON83285.1"/>
    </source>
</evidence>
<dbReference type="PANTHER" id="PTHR30460:SF0">
    <property type="entry name" value="MODERATE CONDUCTANCE MECHANOSENSITIVE CHANNEL YBIO"/>
    <property type="match status" value="1"/>
</dbReference>
<evidence type="ECO:0000256" key="7">
    <source>
        <dbReference type="ARBA" id="ARBA00059688"/>
    </source>
</evidence>
<dbReference type="InterPro" id="IPR011014">
    <property type="entry name" value="MscS_channel_TM-2"/>
</dbReference>
<dbReference type="GeneID" id="89536795"/>
<dbReference type="PANTHER" id="PTHR30460">
    <property type="entry name" value="MODERATE CONDUCTANCE MECHANOSENSITIVE CHANNEL YBIO"/>
    <property type="match status" value="1"/>
</dbReference>
<dbReference type="EMBL" id="LGUE01000008">
    <property type="protein sequence ID" value="KON83285.1"/>
    <property type="molecule type" value="Genomic_DNA"/>
</dbReference>
<organism evidence="12 14">
    <name type="scientific">Rossellomorea marisflavi</name>
    <dbReference type="NCBI Taxonomy" id="189381"/>
    <lineage>
        <taxon>Bacteria</taxon>
        <taxon>Bacillati</taxon>
        <taxon>Bacillota</taxon>
        <taxon>Bacilli</taxon>
        <taxon>Bacillales</taxon>
        <taxon>Bacillaceae</taxon>
        <taxon>Rossellomorea</taxon>
    </lineage>
</organism>
<evidence type="ECO:0000256" key="1">
    <source>
        <dbReference type="ARBA" id="ARBA00004651"/>
    </source>
</evidence>
<dbReference type="STRING" id="189381.GCA_900166615_00022"/>
<proteinExistence type="inferred from homology"/>
<reference evidence="14" key="1">
    <citation type="submission" date="2015-07" db="EMBL/GenBank/DDBJ databases">
        <title>Fjat-14235 jcm11544.</title>
        <authorList>
            <person name="Liu B."/>
            <person name="Wang J."/>
            <person name="Zhu Y."/>
            <person name="Liu G."/>
            <person name="Chen Q."/>
            <person name="Chen Z."/>
            <person name="Lan J."/>
            <person name="Che J."/>
            <person name="Ge C."/>
            <person name="Shi H."/>
            <person name="Pan Z."/>
            <person name="Liu X."/>
        </authorList>
    </citation>
    <scope>NUCLEOTIDE SEQUENCE [LARGE SCALE GENOMIC DNA]</scope>
    <source>
        <strain evidence="14">JCM 11544</strain>
    </source>
</reference>
<reference evidence="12" key="2">
    <citation type="submission" date="2015-07" db="EMBL/GenBank/DDBJ databases">
        <title>MeaNS - Measles Nucleotide Surveillance Program.</title>
        <authorList>
            <person name="Tran T."/>
            <person name="Druce J."/>
        </authorList>
    </citation>
    <scope>NUCLEOTIDE SEQUENCE</scope>
    <source>
        <strain evidence="12">JCM 11544</strain>
    </source>
</reference>
<dbReference type="Pfam" id="PF21088">
    <property type="entry name" value="MS_channel_1st"/>
    <property type="match status" value="1"/>
</dbReference>
<keyword evidence="3" id="KW-1003">Cell membrane</keyword>
<evidence type="ECO:0000256" key="3">
    <source>
        <dbReference type="ARBA" id="ARBA00022475"/>
    </source>
</evidence>
<comment type="function">
    <text evidence="7">May play a role in resistance to osmotic downshock.</text>
</comment>
<name>A0A0M0G0E0_9BACI</name>
<evidence type="ECO:0000313" key="15">
    <source>
        <dbReference type="Proteomes" id="UP000322997"/>
    </source>
</evidence>
<evidence type="ECO:0000313" key="13">
    <source>
        <dbReference type="EMBL" id="TYS51593.1"/>
    </source>
</evidence>
<dbReference type="Pfam" id="PF00924">
    <property type="entry name" value="MS_channel_2nd"/>
    <property type="match status" value="1"/>
</dbReference>
<dbReference type="AlphaFoldDB" id="A0A0M0G0E0"/>
<comment type="similarity">
    <text evidence="2">Belongs to the MscS (TC 1.A.23) family.</text>
</comment>
<dbReference type="GO" id="GO:0005886">
    <property type="term" value="C:plasma membrane"/>
    <property type="evidence" value="ECO:0007669"/>
    <property type="project" value="UniProtKB-SubCell"/>
</dbReference>
<dbReference type="EMBL" id="VTEQ01000006">
    <property type="protein sequence ID" value="TYS51593.1"/>
    <property type="molecule type" value="Genomic_DNA"/>
</dbReference>
<evidence type="ECO:0000259" key="9">
    <source>
        <dbReference type="Pfam" id="PF00924"/>
    </source>
</evidence>
<dbReference type="FunFam" id="1.10.287.1260:FF:000005">
    <property type="entry name" value="Mechanosensitive ion channel family protein"/>
    <property type="match status" value="1"/>
</dbReference>
<evidence type="ECO:0000256" key="2">
    <source>
        <dbReference type="ARBA" id="ARBA00008017"/>
    </source>
</evidence>
<dbReference type="InterPro" id="IPR045276">
    <property type="entry name" value="YbiO_bact"/>
</dbReference>
<dbReference type="InterPro" id="IPR049142">
    <property type="entry name" value="MS_channel_1st"/>
</dbReference>
<evidence type="ECO:0000313" key="14">
    <source>
        <dbReference type="Proteomes" id="UP000037405"/>
    </source>
</evidence>
<feature type="domain" description="Mechanosensitive ion channel MscS" evidence="9">
    <location>
        <begin position="122"/>
        <end position="186"/>
    </location>
</feature>
<keyword evidence="14" id="KW-1185">Reference proteome</keyword>
<evidence type="ECO:0000256" key="8">
    <source>
        <dbReference type="SAM" id="Phobius"/>
    </source>
</evidence>
<dbReference type="InterPro" id="IPR049278">
    <property type="entry name" value="MS_channel_C"/>
</dbReference>
<evidence type="ECO:0000256" key="5">
    <source>
        <dbReference type="ARBA" id="ARBA00022989"/>
    </source>
</evidence>
<evidence type="ECO:0000259" key="11">
    <source>
        <dbReference type="Pfam" id="PF21088"/>
    </source>
</evidence>
<dbReference type="InterPro" id="IPR023408">
    <property type="entry name" value="MscS_beta-dom_sf"/>
</dbReference>
<dbReference type="SUPFAM" id="SSF82689">
    <property type="entry name" value="Mechanosensitive channel protein MscS (YggB), C-terminal domain"/>
    <property type="match status" value="1"/>
</dbReference>
<dbReference type="InterPro" id="IPR006685">
    <property type="entry name" value="MscS_channel_2nd"/>
</dbReference>
<dbReference type="SUPFAM" id="SSF82861">
    <property type="entry name" value="Mechanosensitive channel protein MscS (YggB), transmembrane region"/>
    <property type="match status" value="1"/>
</dbReference>
<dbReference type="InterPro" id="IPR010920">
    <property type="entry name" value="LSM_dom_sf"/>
</dbReference>
<gene>
    <name evidence="12" type="ORF">AF331_20940</name>
    <name evidence="13" type="ORF">FZC83_18710</name>
</gene>
<keyword evidence="5 8" id="KW-1133">Transmembrane helix</keyword>
<keyword evidence="4 8" id="KW-0812">Transmembrane</keyword>
<accession>A0A0M0G0E0</accession>
<protein>
    <submittedName>
        <fullName evidence="13">Mechanosensitive ion channel family protein</fullName>
    </submittedName>
    <submittedName>
        <fullName evidence="12">Mechanosensitive ion channel protein MscS</fullName>
    </submittedName>
</protein>
<dbReference type="Gene3D" id="3.30.70.100">
    <property type="match status" value="1"/>
</dbReference>
<comment type="caution">
    <text evidence="12">The sequence shown here is derived from an EMBL/GenBank/DDBJ whole genome shotgun (WGS) entry which is preliminary data.</text>
</comment>
<dbReference type="PATRIC" id="fig|189381.12.peg.3727"/>
<dbReference type="Proteomes" id="UP000037405">
    <property type="component" value="Unassembled WGS sequence"/>
</dbReference>
<dbReference type="SUPFAM" id="SSF50182">
    <property type="entry name" value="Sm-like ribonucleoproteins"/>
    <property type="match status" value="1"/>
</dbReference>
<evidence type="ECO:0000256" key="6">
    <source>
        <dbReference type="ARBA" id="ARBA00023136"/>
    </source>
</evidence>
<feature type="domain" description="Mechanosensitive ion channel MscS C-terminal" evidence="10">
    <location>
        <begin position="193"/>
        <end position="277"/>
    </location>
</feature>
<dbReference type="GO" id="GO:0008381">
    <property type="term" value="F:mechanosensitive monoatomic ion channel activity"/>
    <property type="evidence" value="ECO:0007669"/>
    <property type="project" value="InterPro"/>
</dbReference>
<dbReference type="OrthoDB" id="9809206at2"/>
<evidence type="ECO:0000259" key="10">
    <source>
        <dbReference type="Pfam" id="PF21082"/>
    </source>
</evidence>
<feature type="transmembrane region" description="Helical" evidence="8">
    <location>
        <begin position="104"/>
        <end position="124"/>
    </location>
</feature>
<feature type="transmembrane region" description="Helical" evidence="8">
    <location>
        <begin position="23"/>
        <end position="45"/>
    </location>
</feature>
<dbReference type="RefSeq" id="WP_053429898.1">
    <property type="nucleotide sequence ID" value="NZ_CP081870.1"/>
</dbReference>
<dbReference type="InterPro" id="IPR011066">
    <property type="entry name" value="MscS_channel_C_sf"/>
</dbReference>
<dbReference type="Gene3D" id="2.30.30.60">
    <property type="match status" value="1"/>
</dbReference>
<comment type="subcellular location">
    <subcellularLocation>
        <location evidence="1">Cell membrane</location>
        <topology evidence="1">Multi-pass membrane protein</topology>
    </subcellularLocation>
</comment>